<comment type="subcellular location">
    <subcellularLocation>
        <location evidence="1">Membrane</location>
    </subcellularLocation>
</comment>
<evidence type="ECO:0000256" key="4">
    <source>
        <dbReference type="ARBA" id="ARBA00022679"/>
    </source>
</evidence>
<dbReference type="EMBL" id="JBDFQZ010000012">
    <property type="protein sequence ID" value="KAK9671126.1"/>
    <property type="molecule type" value="Genomic_DNA"/>
</dbReference>
<dbReference type="GO" id="GO:0016757">
    <property type="term" value="F:glycosyltransferase activity"/>
    <property type="evidence" value="ECO:0007669"/>
    <property type="project" value="UniProtKB-UniRule"/>
</dbReference>
<keyword evidence="8" id="KW-1185">Reference proteome</keyword>
<gene>
    <name evidence="7" type="ORF">RND81_12G008400</name>
</gene>
<protein>
    <recommendedName>
        <fullName evidence="6">Glycosyltransferase family 92 protein</fullName>
        <ecNumber evidence="6">2.4.1.-</ecNumber>
    </recommendedName>
</protein>
<feature type="transmembrane region" description="Helical" evidence="6">
    <location>
        <begin position="28"/>
        <end position="49"/>
    </location>
</feature>
<dbReference type="GO" id="GO:0030244">
    <property type="term" value="P:cellulose biosynthetic process"/>
    <property type="evidence" value="ECO:0007669"/>
    <property type="project" value="InterPro"/>
</dbReference>
<name>A0AAW1H727_SAPOF</name>
<dbReference type="InterPro" id="IPR008166">
    <property type="entry name" value="Glyco_transf_92"/>
</dbReference>
<evidence type="ECO:0000256" key="1">
    <source>
        <dbReference type="ARBA" id="ARBA00004370"/>
    </source>
</evidence>
<dbReference type="Pfam" id="PF01697">
    <property type="entry name" value="Glyco_transf_92"/>
    <property type="match status" value="1"/>
</dbReference>
<evidence type="ECO:0000256" key="6">
    <source>
        <dbReference type="RuleBase" id="RU366017"/>
    </source>
</evidence>
<evidence type="ECO:0000313" key="7">
    <source>
        <dbReference type="EMBL" id="KAK9671126.1"/>
    </source>
</evidence>
<dbReference type="GO" id="GO:0009737">
    <property type="term" value="P:response to abscisic acid"/>
    <property type="evidence" value="ECO:0007669"/>
    <property type="project" value="InterPro"/>
</dbReference>
<comment type="similarity">
    <text evidence="2 6">Belongs to the glycosyltransferase 92 family.</text>
</comment>
<dbReference type="Proteomes" id="UP001443914">
    <property type="component" value="Unassembled WGS sequence"/>
</dbReference>
<keyword evidence="6" id="KW-1133">Transmembrane helix</keyword>
<keyword evidence="6" id="KW-0812">Transmembrane</keyword>
<evidence type="ECO:0000313" key="8">
    <source>
        <dbReference type="Proteomes" id="UP001443914"/>
    </source>
</evidence>
<keyword evidence="5 6" id="KW-0472">Membrane</keyword>
<dbReference type="AlphaFoldDB" id="A0AAW1H727"/>
<dbReference type="EC" id="2.4.1.-" evidence="6"/>
<evidence type="ECO:0000256" key="2">
    <source>
        <dbReference type="ARBA" id="ARBA00007647"/>
    </source>
</evidence>
<dbReference type="InterPro" id="IPR044224">
    <property type="entry name" value="KOBITO1-like"/>
</dbReference>
<reference evidence="7" key="1">
    <citation type="submission" date="2024-03" db="EMBL/GenBank/DDBJ databases">
        <title>WGS assembly of Saponaria officinalis var. Norfolk2.</title>
        <authorList>
            <person name="Jenkins J."/>
            <person name="Shu S."/>
            <person name="Grimwood J."/>
            <person name="Barry K."/>
            <person name="Goodstein D."/>
            <person name="Schmutz J."/>
            <person name="Leebens-Mack J."/>
            <person name="Osbourn A."/>
        </authorList>
    </citation>
    <scope>NUCLEOTIDE SEQUENCE [LARGE SCALE GENOMIC DNA]</scope>
    <source>
        <strain evidence="7">JIC</strain>
    </source>
</reference>
<comment type="caution">
    <text evidence="7">The sequence shown here is derived from an EMBL/GenBank/DDBJ whole genome shotgun (WGS) entry which is preliminary data.</text>
</comment>
<dbReference type="GO" id="GO:0016020">
    <property type="term" value="C:membrane"/>
    <property type="evidence" value="ECO:0007669"/>
    <property type="project" value="UniProtKB-SubCell"/>
</dbReference>
<accession>A0AAW1H727</accession>
<keyword evidence="3 6" id="KW-0328">Glycosyltransferase</keyword>
<keyword evidence="4 6" id="KW-0808">Transferase</keyword>
<evidence type="ECO:0000256" key="3">
    <source>
        <dbReference type="ARBA" id="ARBA00022676"/>
    </source>
</evidence>
<sequence>MEVVLPISKSLEPSSSTRFWSNLKKEHIFKIVLILVVLPISVFLLSFFLQWHTNVTSLIDIDSNKLQPAQVNSSVSNDNDSKVMEQSLQNLQRWNFTYNHLNHNESNLEIKICITSTTSAGLNRLLQWIFYHKAIGVSNFFLFVEGEAATLNSSKVLDSIPGVHAIPRTRELEEQQAKSRLWNDTRMTIFMNKPCNHRLFLKQNLNMEMAIVMAREAGMEWIFHFDTDELLYPAGTTEYSVVELLTQLPEDVDTVVFLNYEAAVERDNIKEPFSEVSMFKKNLGHLPADSNFNVYYNEATRNNPDFFLAYGNGKSGARIQHDLSPSGAHRWEYDNRKPKEATLKEAAILHYTYSRFSDLISRRDRCDCKPTKEDTEKCFFLNFDRSAFIIASNSTETEMRHWYNEHVVWNDEVLKDKLLKTGILTRIYAPLVIIRRLMQSGVFASIMASSNATSLGMVETLPIR</sequence>
<organism evidence="7 8">
    <name type="scientific">Saponaria officinalis</name>
    <name type="common">Common soapwort</name>
    <name type="synonym">Lychnis saponaria</name>
    <dbReference type="NCBI Taxonomy" id="3572"/>
    <lineage>
        <taxon>Eukaryota</taxon>
        <taxon>Viridiplantae</taxon>
        <taxon>Streptophyta</taxon>
        <taxon>Embryophyta</taxon>
        <taxon>Tracheophyta</taxon>
        <taxon>Spermatophyta</taxon>
        <taxon>Magnoliopsida</taxon>
        <taxon>eudicotyledons</taxon>
        <taxon>Gunneridae</taxon>
        <taxon>Pentapetalae</taxon>
        <taxon>Caryophyllales</taxon>
        <taxon>Caryophyllaceae</taxon>
        <taxon>Caryophylleae</taxon>
        <taxon>Saponaria</taxon>
    </lineage>
</organism>
<dbReference type="PANTHER" id="PTHR46701">
    <property type="entry name" value="GLYCOSYLTRANSFERASE-LIKE KOBITO 1"/>
    <property type="match status" value="1"/>
</dbReference>
<dbReference type="PANTHER" id="PTHR46701:SF7">
    <property type="entry name" value="GLYCOSYLTRANSFERASE-LIKE KOBITO 1"/>
    <property type="match status" value="1"/>
</dbReference>
<evidence type="ECO:0000256" key="5">
    <source>
        <dbReference type="ARBA" id="ARBA00023136"/>
    </source>
</evidence>
<proteinExistence type="inferred from homology"/>